<keyword evidence="1" id="KW-0805">Transcription regulation</keyword>
<evidence type="ECO:0000256" key="3">
    <source>
        <dbReference type="ARBA" id="ARBA00023163"/>
    </source>
</evidence>
<dbReference type="Gene3D" id="1.10.357.10">
    <property type="entry name" value="Tetracycline Repressor, domain 2"/>
    <property type="match status" value="1"/>
</dbReference>
<organism evidence="6">
    <name type="scientific">Alloyangia sp. H15</name>
    <dbReference type="NCBI Taxonomy" id="3029062"/>
    <lineage>
        <taxon>Bacteria</taxon>
        <taxon>Pseudomonadati</taxon>
        <taxon>Pseudomonadota</taxon>
        <taxon>Alphaproteobacteria</taxon>
        <taxon>Rhodobacterales</taxon>
        <taxon>Roseobacteraceae</taxon>
        <taxon>Alloyangia</taxon>
    </lineage>
</organism>
<name>A0AAU8AN57_9RHOB</name>
<evidence type="ECO:0000256" key="1">
    <source>
        <dbReference type="ARBA" id="ARBA00023015"/>
    </source>
</evidence>
<protein>
    <submittedName>
        <fullName evidence="6">TetR/AcrR family transcriptional regulator</fullName>
    </submittedName>
</protein>
<dbReference type="PROSITE" id="PS01081">
    <property type="entry name" value="HTH_TETR_1"/>
    <property type="match status" value="1"/>
</dbReference>
<evidence type="ECO:0000259" key="5">
    <source>
        <dbReference type="PROSITE" id="PS50977"/>
    </source>
</evidence>
<dbReference type="PRINTS" id="PR00455">
    <property type="entry name" value="HTHTETR"/>
</dbReference>
<dbReference type="InterPro" id="IPR009057">
    <property type="entry name" value="Homeodomain-like_sf"/>
</dbReference>
<feature type="domain" description="HTH tetR-type" evidence="5">
    <location>
        <begin position="16"/>
        <end position="76"/>
    </location>
</feature>
<sequence>MDSKTPRHRNREEKSAATRARLTAAARKLFDEEGYHNVSVTEIARLAGVTHAMINVYFHSKAGLLYALIHENNASQIDALSGSVPLHASFDEKLRHIVTIYVQGDLEDPRLLAVMQAYFWQWPAETEFENRLQLRQALSPLLQAMRDSRRFAHRSGEELEEALAAFYAIYTHGLRPAIYDEASVQHCIELILRRSSILFAGLANTQDAWRDHARDEASL</sequence>
<dbReference type="EMBL" id="CP123385">
    <property type="protein sequence ID" value="XCC95830.1"/>
    <property type="molecule type" value="Genomic_DNA"/>
</dbReference>
<evidence type="ECO:0000313" key="6">
    <source>
        <dbReference type="EMBL" id="XCC95830.1"/>
    </source>
</evidence>
<dbReference type="AlphaFoldDB" id="A0AAU8AN57"/>
<keyword evidence="3" id="KW-0804">Transcription</keyword>
<dbReference type="InterPro" id="IPR023772">
    <property type="entry name" value="DNA-bd_HTH_TetR-type_CS"/>
</dbReference>
<accession>A0AAU8AN57</accession>
<dbReference type="PANTHER" id="PTHR30055">
    <property type="entry name" value="HTH-TYPE TRANSCRIPTIONAL REGULATOR RUTR"/>
    <property type="match status" value="1"/>
</dbReference>
<dbReference type="Pfam" id="PF00440">
    <property type="entry name" value="TetR_N"/>
    <property type="match status" value="1"/>
</dbReference>
<keyword evidence="2 4" id="KW-0238">DNA-binding</keyword>
<evidence type="ECO:0000256" key="4">
    <source>
        <dbReference type="PROSITE-ProRule" id="PRU00335"/>
    </source>
</evidence>
<evidence type="ECO:0000256" key="2">
    <source>
        <dbReference type="ARBA" id="ARBA00023125"/>
    </source>
</evidence>
<proteinExistence type="predicted"/>
<dbReference type="GO" id="GO:0003700">
    <property type="term" value="F:DNA-binding transcription factor activity"/>
    <property type="evidence" value="ECO:0007669"/>
    <property type="project" value="TreeGrafter"/>
</dbReference>
<dbReference type="InterPro" id="IPR001647">
    <property type="entry name" value="HTH_TetR"/>
</dbReference>
<dbReference type="RefSeq" id="WP_353474696.1">
    <property type="nucleotide sequence ID" value="NZ_CP123385.1"/>
</dbReference>
<dbReference type="PROSITE" id="PS50977">
    <property type="entry name" value="HTH_TETR_2"/>
    <property type="match status" value="1"/>
</dbReference>
<dbReference type="InterPro" id="IPR050109">
    <property type="entry name" value="HTH-type_TetR-like_transc_reg"/>
</dbReference>
<gene>
    <name evidence="6" type="ORF">PVT71_22370</name>
</gene>
<reference evidence="6" key="1">
    <citation type="submission" date="2023-02" db="EMBL/GenBank/DDBJ databases">
        <title>Description and genomic characterization of Salipiger bruguierae sp. nov., isolated from the sediment of mangrove plant Bruguiera sexangula.</title>
        <authorList>
            <person name="Long M."/>
        </authorList>
    </citation>
    <scope>NUCLEOTIDE SEQUENCE</scope>
    <source>
        <strain evidence="6">H15</strain>
    </source>
</reference>
<feature type="DNA-binding region" description="H-T-H motif" evidence="4">
    <location>
        <begin position="39"/>
        <end position="58"/>
    </location>
</feature>
<dbReference type="GO" id="GO:0000976">
    <property type="term" value="F:transcription cis-regulatory region binding"/>
    <property type="evidence" value="ECO:0007669"/>
    <property type="project" value="TreeGrafter"/>
</dbReference>
<dbReference type="SUPFAM" id="SSF46689">
    <property type="entry name" value="Homeodomain-like"/>
    <property type="match status" value="1"/>
</dbReference>
<dbReference type="PANTHER" id="PTHR30055:SF234">
    <property type="entry name" value="HTH-TYPE TRANSCRIPTIONAL REGULATOR BETI"/>
    <property type="match status" value="1"/>
</dbReference>